<organism evidence="1 2">
    <name type="scientific">Smallanthus sonchifolius</name>
    <dbReference type="NCBI Taxonomy" id="185202"/>
    <lineage>
        <taxon>Eukaryota</taxon>
        <taxon>Viridiplantae</taxon>
        <taxon>Streptophyta</taxon>
        <taxon>Embryophyta</taxon>
        <taxon>Tracheophyta</taxon>
        <taxon>Spermatophyta</taxon>
        <taxon>Magnoliopsida</taxon>
        <taxon>eudicotyledons</taxon>
        <taxon>Gunneridae</taxon>
        <taxon>Pentapetalae</taxon>
        <taxon>asterids</taxon>
        <taxon>campanulids</taxon>
        <taxon>Asterales</taxon>
        <taxon>Asteraceae</taxon>
        <taxon>Asteroideae</taxon>
        <taxon>Heliantheae alliance</taxon>
        <taxon>Millerieae</taxon>
        <taxon>Smallanthus</taxon>
    </lineage>
</organism>
<dbReference type="Proteomes" id="UP001056120">
    <property type="component" value="Linkage Group LG15"/>
</dbReference>
<evidence type="ECO:0000313" key="2">
    <source>
        <dbReference type="Proteomes" id="UP001056120"/>
    </source>
</evidence>
<proteinExistence type="predicted"/>
<gene>
    <name evidence="1" type="ORF">L1987_47687</name>
</gene>
<protein>
    <submittedName>
        <fullName evidence="1">Uncharacterized protein</fullName>
    </submittedName>
</protein>
<sequence length="116" mass="13365">MHQIPSTYSSHMNPNLQFPEHEHLNCPRCDSDNTKFCYYNNYNLSQPRHYCKNCRRYWTKGGTLRKVPIGGGTRKTTKRSSNPNKRPADSSTGAAPPPDQLKPERSVVFNFVINEH</sequence>
<reference evidence="2" key="1">
    <citation type="journal article" date="2022" name="Mol. Ecol. Resour.">
        <title>The genomes of chicory, endive, great burdock and yacon provide insights into Asteraceae palaeo-polyploidization history and plant inulin production.</title>
        <authorList>
            <person name="Fan W."/>
            <person name="Wang S."/>
            <person name="Wang H."/>
            <person name="Wang A."/>
            <person name="Jiang F."/>
            <person name="Liu H."/>
            <person name="Zhao H."/>
            <person name="Xu D."/>
            <person name="Zhang Y."/>
        </authorList>
    </citation>
    <scope>NUCLEOTIDE SEQUENCE [LARGE SCALE GENOMIC DNA]</scope>
    <source>
        <strain evidence="2">cv. Yunnan</strain>
    </source>
</reference>
<name>A0ACB9G2X4_9ASTR</name>
<dbReference type="EMBL" id="CM042032">
    <property type="protein sequence ID" value="KAI3777884.1"/>
    <property type="molecule type" value="Genomic_DNA"/>
</dbReference>
<evidence type="ECO:0000313" key="1">
    <source>
        <dbReference type="EMBL" id="KAI3777884.1"/>
    </source>
</evidence>
<comment type="caution">
    <text evidence="1">The sequence shown here is derived from an EMBL/GenBank/DDBJ whole genome shotgun (WGS) entry which is preliminary data.</text>
</comment>
<reference evidence="1 2" key="2">
    <citation type="journal article" date="2022" name="Mol. Ecol. Resour.">
        <title>The genomes of chicory, endive, great burdock and yacon provide insights into Asteraceae paleo-polyploidization history and plant inulin production.</title>
        <authorList>
            <person name="Fan W."/>
            <person name="Wang S."/>
            <person name="Wang H."/>
            <person name="Wang A."/>
            <person name="Jiang F."/>
            <person name="Liu H."/>
            <person name="Zhao H."/>
            <person name="Xu D."/>
            <person name="Zhang Y."/>
        </authorList>
    </citation>
    <scope>NUCLEOTIDE SEQUENCE [LARGE SCALE GENOMIC DNA]</scope>
    <source>
        <strain evidence="2">cv. Yunnan</strain>
        <tissue evidence="1">Leaves</tissue>
    </source>
</reference>
<accession>A0ACB9G2X4</accession>
<keyword evidence="2" id="KW-1185">Reference proteome</keyword>